<dbReference type="EMBL" id="JBJUIK010000015">
    <property type="protein sequence ID" value="KAL3502463.1"/>
    <property type="molecule type" value="Genomic_DNA"/>
</dbReference>
<feature type="domain" description="MULE transposase" evidence="1">
    <location>
        <begin position="63"/>
        <end position="111"/>
    </location>
</feature>
<dbReference type="Pfam" id="PF10551">
    <property type="entry name" value="MULE"/>
    <property type="match status" value="1"/>
</dbReference>
<dbReference type="AlphaFoldDB" id="A0ABD2Y5V8"/>
<accession>A0ABD2Y5V8</accession>
<name>A0ABD2Y5V8_9GENT</name>
<dbReference type="PANTHER" id="PTHR31973">
    <property type="entry name" value="POLYPROTEIN, PUTATIVE-RELATED"/>
    <property type="match status" value="1"/>
</dbReference>
<gene>
    <name evidence="2" type="ORF">ACH5RR_036912</name>
</gene>
<keyword evidence="3" id="KW-1185">Reference proteome</keyword>
<dbReference type="InterPro" id="IPR018289">
    <property type="entry name" value="MULE_transposase_dom"/>
</dbReference>
<protein>
    <recommendedName>
        <fullName evidence="1">MULE transposase domain-containing protein</fullName>
    </recommendedName>
</protein>
<organism evidence="2 3">
    <name type="scientific">Cinchona calisaya</name>
    <dbReference type="NCBI Taxonomy" id="153742"/>
    <lineage>
        <taxon>Eukaryota</taxon>
        <taxon>Viridiplantae</taxon>
        <taxon>Streptophyta</taxon>
        <taxon>Embryophyta</taxon>
        <taxon>Tracheophyta</taxon>
        <taxon>Spermatophyta</taxon>
        <taxon>Magnoliopsida</taxon>
        <taxon>eudicotyledons</taxon>
        <taxon>Gunneridae</taxon>
        <taxon>Pentapetalae</taxon>
        <taxon>asterids</taxon>
        <taxon>lamiids</taxon>
        <taxon>Gentianales</taxon>
        <taxon>Rubiaceae</taxon>
        <taxon>Cinchonoideae</taxon>
        <taxon>Cinchoneae</taxon>
        <taxon>Cinchona</taxon>
    </lineage>
</organism>
<reference evidence="2 3" key="1">
    <citation type="submission" date="2024-11" db="EMBL/GenBank/DDBJ databases">
        <title>A near-complete genome assembly of Cinchona calisaya.</title>
        <authorList>
            <person name="Lian D.C."/>
            <person name="Zhao X.W."/>
            <person name="Wei L."/>
        </authorList>
    </citation>
    <scope>NUCLEOTIDE SEQUENCE [LARGE SCALE GENOMIC DNA]</scope>
    <source>
        <tissue evidence="2">Nenye</tissue>
    </source>
</reference>
<proteinExistence type="predicted"/>
<evidence type="ECO:0000313" key="2">
    <source>
        <dbReference type="EMBL" id="KAL3502463.1"/>
    </source>
</evidence>
<evidence type="ECO:0000313" key="3">
    <source>
        <dbReference type="Proteomes" id="UP001630127"/>
    </source>
</evidence>
<dbReference type="Proteomes" id="UP001630127">
    <property type="component" value="Unassembled WGS sequence"/>
</dbReference>
<comment type="caution">
    <text evidence="2">The sequence shown here is derived from an EMBL/GenBank/DDBJ whole genome shotgun (WGS) entry which is preliminary data.</text>
</comment>
<sequence length="253" mass="29473">MSLDQILGWILEEINDGRTHTSRTERKALDLIQGTEKDQYEKLWDYMHEVVRANLGNTMLIQMVIDGTFLKGPCWGVLLTAVGMDPNYSIYPIAYAITEGENKDTWEWFALWATVKATTPAQFASKMEEMTEIDLDAAKWFDDKPAAQWSRNHFSIFPRCDVLLSNIFESFNSKILYAREMSIIDGDQLSINLNDITGACRKLDLTAATRWRHTLSAMWEQNFQSMVRLIGRRQRLYHHFHLLMEERLEGQRN</sequence>
<evidence type="ECO:0000259" key="1">
    <source>
        <dbReference type="Pfam" id="PF10551"/>
    </source>
</evidence>
<dbReference type="PANTHER" id="PTHR31973:SF191">
    <property type="entry name" value="OS05G0489400 PROTEIN"/>
    <property type="match status" value="1"/>
</dbReference>